<organism evidence="1">
    <name type="scientific">human gut metagenome</name>
    <dbReference type="NCBI Taxonomy" id="408170"/>
    <lineage>
        <taxon>unclassified sequences</taxon>
        <taxon>metagenomes</taxon>
        <taxon>organismal metagenomes</taxon>
    </lineage>
</organism>
<dbReference type="AlphaFoldDB" id="K1V1C0"/>
<reference evidence="1" key="1">
    <citation type="journal article" date="2013" name="Environ. Microbiol.">
        <title>Microbiota from the distal guts of lean and obese adolescents exhibit partial functional redundancy besides clear differences in community structure.</title>
        <authorList>
            <person name="Ferrer M."/>
            <person name="Ruiz A."/>
            <person name="Lanza F."/>
            <person name="Haange S.B."/>
            <person name="Oberbach A."/>
            <person name="Till H."/>
            <person name="Bargiela R."/>
            <person name="Campoy C."/>
            <person name="Segura M.T."/>
            <person name="Richter M."/>
            <person name="von Bergen M."/>
            <person name="Seifert J."/>
            <person name="Suarez A."/>
        </authorList>
    </citation>
    <scope>NUCLEOTIDE SEQUENCE</scope>
</reference>
<protein>
    <submittedName>
        <fullName evidence="1">Uncharacterized protein</fullName>
    </submittedName>
</protein>
<sequence length="50" mass="5502">MLLGIAIFSFGTGLYSAADFGRGSYEAVYIFACPKKTGGKSKLYEWFLIL</sequence>
<name>K1V1C0_9ZZZZ</name>
<proteinExistence type="predicted"/>
<gene>
    <name evidence="1" type="ORF">OBE_00286</name>
</gene>
<accession>K1V1C0</accession>
<comment type="caution">
    <text evidence="1">The sequence shown here is derived from an EMBL/GenBank/DDBJ whole genome shotgun (WGS) entry which is preliminary data.</text>
</comment>
<evidence type="ECO:0000313" key="1">
    <source>
        <dbReference type="EMBL" id="EKC77581.1"/>
    </source>
</evidence>
<dbReference type="EMBL" id="AJWZ01000202">
    <property type="protein sequence ID" value="EKC77581.1"/>
    <property type="molecule type" value="Genomic_DNA"/>
</dbReference>